<feature type="compositionally biased region" description="Acidic residues" evidence="2">
    <location>
        <begin position="18"/>
        <end position="28"/>
    </location>
</feature>
<dbReference type="PhylomeDB" id="B4HMG5"/>
<feature type="compositionally biased region" description="Low complexity" evidence="2">
    <location>
        <begin position="29"/>
        <end position="67"/>
    </location>
</feature>
<dbReference type="FunFam" id="1.10.167.10:FF:000023">
    <property type="entry name" value="Uncharacterized protein, isoform B"/>
    <property type="match status" value="1"/>
</dbReference>
<dbReference type="Proteomes" id="UP000001292">
    <property type="component" value="Unassembled WGS sequence"/>
</dbReference>
<sequence length="861" mass="94994">MDDPSIKKRLLDLYTDEHEYDEVQEIPEESSIQPPETSASHTSTNGSSHSGTGTATGPGATSAGPSAVAPQSPAIVVDSVPELPAPKQKSVKNSKSKQKQKQLANKSKIPRSPSLASSLSSLASSLSGHRDRDKDRDKDRENQNAVPPQTPPLPSSYKQTQMNGDSTAAAGGGVSAPATPTAANNNNASHNNGSIMGGGVQLNQSDNANPVLQAPGERSSLNLTPLSRDLGGGHTQESTTPATTPTTPSLALPKNFQYLTLTVRKDSNGYGMKVSGDNPVFVESVKPGGAAEIAGLVAGDMILRVNGHEVRLEKHPTVVGLIKASTTVELAVKRSQKLTRPSSVSVVTPSTPILSGRDRTASITGPQPVDSIKRREMETYKIQTLQKMLEQEKLNLERLKSDQNNPSYKLSEANIRKLREQLHQVGAEALGQTPNLGKNKHRRVGSSPDNMHPRHPDRLTKTTSGSWEIVEKDGESSPPGTPPPPYLSSSHMTVLEDPNENSRGASAAGPGVFIESHQFTPMAGASSPIPISLHSGHMHAAQSNDTQQEIISMEDENSDLDEPFIDENGPFNNLTRLLEPENVTFLAIFLNYVISNSDPAPLLFYLITELYKEGTSKDMRKWAYEIHSTFLVPRAPLSWYRQDESLAREVDNVLQLEYDKVEILRTVFLRSRKRAKDLISEQLREFQQKRTAGLGTIYGPTDDKLDEAKTDKQKEQIIDKYLMPKLHALIEDENGLPPEDVRKVALCSALSTVIYRIFNTRPPPSSIVERVHHFVSRDKSFKSRIMGKNRKMKSEVGKMRNWDVELTPDRGQTSIVRQPSDRRPRCEHIDKVEWEYLLQHFGAEHHRPAKFFSRQLCQRQY</sequence>
<evidence type="ECO:0000256" key="1">
    <source>
        <dbReference type="SAM" id="Coils"/>
    </source>
</evidence>
<feature type="compositionally biased region" description="Basic and acidic residues" evidence="2">
    <location>
        <begin position="451"/>
        <end position="460"/>
    </location>
</feature>
<dbReference type="PROSITE" id="PS50106">
    <property type="entry name" value="PDZ"/>
    <property type="match status" value="1"/>
</dbReference>
<feature type="compositionally biased region" description="Low complexity" evidence="2">
    <location>
        <begin position="238"/>
        <end position="251"/>
    </location>
</feature>
<dbReference type="InterPro" id="IPR001478">
    <property type="entry name" value="PDZ"/>
</dbReference>
<dbReference type="Pfam" id="PF09128">
    <property type="entry name" value="RGS-like"/>
    <property type="match status" value="1"/>
</dbReference>
<feature type="compositionally biased region" description="Basic residues" evidence="2">
    <location>
        <begin position="89"/>
        <end position="100"/>
    </location>
</feature>
<dbReference type="InterPro" id="IPR015212">
    <property type="entry name" value="RGS-like_dom"/>
</dbReference>
<feature type="domain" description="PDZ" evidence="3">
    <location>
        <begin position="260"/>
        <end position="336"/>
    </location>
</feature>
<keyword evidence="5" id="KW-1185">Reference proteome</keyword>
<evidence type="ECO:0000313" key="4">
    <source>
        <dbReference type="EMBL" id="EDW48233.1"/>
    </source>
</evidence>
<dbReference type="GO" id="GO:0005737">
    <property type="term" value="C:cytoplasm"/>
    <property type="evidence" value="ECO:0007669"/>
    <property type="project" value="InterPro"/>
</dbReference>
<dbReference type="Pfam" id="PF00595">
    <property type="entry name" value="PDZ"/>
    <property type="match status" value="1"/>
</dbReference>
<evidence type="ECO:0000313" key="5">
    <source>
        <dbReference type="Proteomes" id="UP000001292"/>
    </source>
</evidence>
<feature type="coiled-coil region" evidence="1">
    <location>
        <begin position="382"/>
        <end position="428"/>
    </location>
</feature>
<dbReference type="SUPFAM" id="SSF50156">
    <property type="entry name" value="PDZ domain-like"/>
    <property type="match status" value="1"/>
</dbReference>
<proteinExistence type="predicted"/>
<dbReference type="InterPro" id="IPR044926">
    <property type="entry name" value="RGS_subdomain_2"/>
</dbReference>
<dbReference type="CDD" id="cd08756">
    <property type="entry name" value="RGS_GEF_like"/>
    <property type="match status" value="1"/>
</dbReference>
<dbReference type="Gene3D" id="1.10.167.10">
    <property type="entry name" value="Regulator of G-protein Signalling 4, domain 2"/>
    <property type="match status" value="1"/>
</dbReference>
<dbReference type="SUPFAM" id="SSF48097">
    <property type="entry name" value="Regulator of G-protein signaling, RGS"/>
    <property type="match status" value="1"/>
</dbReference>
<feature type="compositionally biased region" description="Polar residues" evidence="2">
    <location>
        <begin position="156"/>
        <end position="166"/>
    </location>
</feature>
<feature type="compositionally biased region" description="Basic and acidic residues" evidence="2">
    <location>
        <begin position="128"/>
        <end position="142"/>
    </location>
</feature>
<feature type="compositionally biased region" description="Low complexity" evidence="2">
    <location>
        <begin position="114"/>
        <end position="127"/>
    </location>
</feature>
<dbReference type="SMART" id="SM00228">
    <property type="entry name" value="PDZ"/>
    <property type="match status" value="1"/>
</dbReference>
<dbReference type="GO" id="GO:0007186">
    <property type="term" value="P:G protein-coupled receptor signaling pathway"/>
    <property type="evidence" value="ECO:0007669"/>
    <property type="project" value="TreeGrafter"/>
</dbReference>
<dbReference type="AlphaFoldDB" id="B4HMG5"/>
<feature type="compositionally biased region" description="Low complexity" evidence="2">
    <location>
        <begin position="343"/>
        <end position="352"/>
    </location>
</feature>
<dbReference type="PANTHER" id="PTHR45872:SF2">
    <property type="entry name" value="RHO GUANINE NUCLEOTIDE EXCHANGE FACTOR 2, ISOFORM D"/>
    <property type="match status" value="1"/>
</dbReference>
<feature type="compositionally biased region" description="Polar residues" evidence="2">
    <location>
        <begin position="201"/>
        <end position="210"/>
    </location>
</feature>
<feature type="compositionally biased region" description="Low complexity" evidence="2">
    <location>
        <begin position="175"/>
        <end position="192"/>
    </location>
</feature>
<organism evidence="5">
    <name type="scientific">Drosophila sechellia</name>
    <name type="common">Fruit fly</name>
    <dbReference type="NCBI Taxonomy" id="7238"/>
    <lineage>
        <taxon>Eukaryota</taxon>
        <taxon>Metazoa</taxon>
        <taxon>Ecdysozoa</taxon>
        <taxon>Arthropoda</taxon>
        <taxon>Hexapoda</taxon>
        <taxon>Insecta</taxon>
        <taxon>Pterygota</taxon>
        <taxon>Neoptera</taxon>
        <taxon>Endopterygota</taxon>
        <taxon>Diptera</taxon>
        <taxon>Brachycera</taxon>
        <taxon>Muscomorpha</taxon>
        <taxon>Ephydroidea</taxon>
        <taxon>Drosophilidae</taxon>
        <taxon>Drosophila</taxon>
        <taxon>Sophophora</taxon>
    </lineage>
</organism>
<dbReference type="STRING" id="7238.B4HMG5"/>
<dbReference type="InterPro" id="IPR036034">
    <property type="entry name" value="PDZ_sf"/>
</dbReference>
<dbReference type="EMBL" id="CH480816">
    <property type="protein sequence ID" value="EDW48233.1"/>
    <property type="molecule type" value="Genomic_DNA"/>
</dbReference>
<dbReference type="GO" id="GO:0001664">
    <property type="term" value="F:G protein-coupled receptor binding"/>
    <property type="evidence" value="ECO:0007669"/>
    <property type="project" value="TreeGrafter"/>
</dbReference>
<evidence type="ECO:0000256" key="2">
    <source>
        <dbReference type="SAM" id="MobiDB-lite"/>
    </source>
</evidence>
<keyword evidence="1" id="KW-0175">Coiled coil</keyword>
<feature type="region of interest" description="Disordered" evidence="2">
    <location>
        <begin position="428"/>
        <end position="509"/>
    </location>
</feature>
<accession>B4HMG5</accession>
<protein>
    <submittedName>
        <fullName evidence="4">GM21748</fullName>
    </submittedName>
</protein>
<reference evidence="4 5" key="1">
    <citation type="journal article" date="2007" name="Nature">
        <title>Evolution of genes and genomes on the Drosophila phylogeny.</title>
        <authorList>
            <consortium name="Drosophila 12 Genomes Consortium"/>
            <person name="Clark A.G."/>
            <person name="Eisen M.B."/>
            <person name="Smith D.R."/>
            <person name="Bergman C.M."/>
            <person name="Oliver B."/>
            <person name="Markow T.A."/>
            <person name="Kaufman T.C."/>
            <person name="Kellis M."/>
            <person name="Gelbart W."/>
            <person name="Iyer V.N."/>
            <person name="Pollard D.A."/>
            <person name="Sackton T.B."/>
            <person name="Larracuente A.M."/>
            <person name="Singh N.D."/>
            <person name="Abad J.P."/>
            <person name="Abt D.N."/>
            <person name="Adryan B."/>
            <person name="Aguade M."/>
            <person name="Akashi H."/>
            <person name="Anderson W.W."/>
            <person name="Aquadro C.F."/>
            <person name="Ardell D.H."/>
            <person name="Arguello R."/>
            <person name="Artieri C.G."/>
            <person name="Barbash D.A."/>
            <person name="Barker D."/>
            <person name="Barsanti P."/>
            <person name="Batterham P."/>
            <person name="Batzoglou S."/>
            <person name="Begun D."/>
            <person name="Bhutkar A."/>
            <person name="Blanco E."/>
            <person name="Bosak S.A."/>
            <person name="Bradley R.K."/>
            <person name="Brand A.D."/>
            <person name="Brent M.R."/>
            <person name="Brooks A.N."/>
            <person name="Brown R.H."/>
            <person name="Butlin R.K."/>
            <person name="Caggese C."/>
            <person name="Calvi B.R."/>
            <person name="Bernardo de Carvalho A."/>
            <person name="Caspi A."/>
            <person name="Castrezana S."/>
            <person name="Celniker S.E."/>
            <person name="Chang J.L."/>
            <person name="Chapple C."/>
            <person name="Chatterji S."/>
            <person name="Chinwalla A."/>
            <person name="Civetta A."/>
            <person name="Clifton S.W."/>
            <person name="Comeron J.M."/>
            <person name="Costello J.C."/>
            <person name="Coyne J.A."/>
            <person name="Daub J."/>
            <person name="David R.G."/>
            <person name="Delcher A.L."/>
            <person name="Delehaunty K."/>
            <person name="Do C.B."/>
            <person name="Ebling H."/>
            <person name="Edwards K."/>
            <person name="Eickbush T."/>
            <person name="Evans J.D."/>
            <person name="Filipski A."/>
            <person name="Findeiss S."/>
            <person name="Freyhult E."/>
            <person name="Fulton L."/>
            <person name="Fulton R."/>
            <person name="Garcia A.C."/>
            <person name="Gardiner A."/>
            <person name="Garfield D.A."/>
            <person name="Garvin B.E."/>
            <person name="Gibson G."/>
            <person name="Gilbert D."/>
            <person name="Gnerre S."/>
            <person name="Godfrey J."/>
            <person name="Good R."/>
            <person name="Gotea V."/>
            <person name="Gravely B."/>
            <person name="Greenberg A.J."/>
            <person name="Griffiths-Jones S."/>
            <person name="Gross S."/>
            <person name="Guigo R."/>
            <person name="Gustafson E.A."/>
            <person name="Haerty W."/>
            <person name="Hahn M.W."/>
            <person name="Halligan D.L."/>
            <person name="Halpern A.L."/>
            <person name="Halter G.M."/>
            <person name="Han M.V."/>
            <person name="Heger A."/>
            <person name="Hillier L."/>
            <person name="Hinrichs A.S."/>
            <person name="Holmes I."/>
            <person name="Hoskins R.A."/>
            <person name="Hubisz M.J."/>
            <person name="Hultmark D."/>
            <person name="Huntley M.A."/>
            <person name="Jaffe D.B."/>
            <person name="Jagadeeshan S."/>
            <person name="Jeck W.R."/>
            <person name="Johnson J."/>
            <person name="Jones C.D."/>
            <person name="Jordan W.C."/>
            <person name="Karpen G.H."/>
            <person name="Kataoka E."/>
            <person name="Keightley P.D."/>
            <person name="Kheradpour P."/>
            <person name="Kirkness E.F."/>
            <person name="Koerich L.B."/>
            <person name="Kristiansen K."/>
            <person name="Kudrna D."/>
            <person name="Kulathinal R.J."/>
            <person name="Kumar S."/>
            <person name="Kwok R."/>
            <person name="Lander E."/>
            <person name="Langley C.H."/>
            <person name="Lapoint R."/>
            <person name="Lazzaro B.P."/>
            <person name="Lee S.J."/>
            <person name="Levesque L."/>
            <person name="Li R."/>
            <person name="Lin C.F."/>
            <person name="Lin M.F."/>
            <person name="Lindblad-Toh K."/>
            <person name="Llopart A."/>
            <person name="Long M."/>
            <person name="Low L."/>
            <person name="Lozovsky E."/>
            <person name="Lu J."/>
            <person name="Luo M."/>
            <person name="Machado C.A."/>
            <person name="Makalowski W."/>
            <person name="Marzo M."/>
            <person name="Matsuda M."/>
            <person name="Matzkin L."/>
            <person name="McAllister B."/>
            <person name="McBride C.S."/>
            <person name="McKernan B."/>
            <person name="McKernan K."/>
            <person name="Mendez-Lago M."/>
            <person name="Minx P."/>
            <person name="Mollenhauer M.U."/>
            <person name="Montooth K."/>
            <person name="Mount S.M."/>
            <person name="Mu X."/>
            <person name="Myers E."/>
            <person name="Negre B."/>
            <person name="Newfeld S."/>
            <person name="Nielsen R."/>
            <person name="Noor M.A."/>
            <person name="O'Grady P."/>
            <person name="Pachter L."/>
            <person name="Papaceit M."/>
            <person name="Parisi M.J."/>
            <person name="Parisi M."/>
            <person name="Parts L."/>
            <person name="Pedersen J.S."/>
            <person name="Pesole G."/>
            <person name="Phillippy A.M."/>
            <person name="Ponting C.P."/>
            <person name="Pop M."/>
            <person name="Porcelli D."/>
            <person name="Powell J.R."/>
            <person name="Prohaska S."/>
            <person name="Pruitt K."/>
            <person name="Puig M."/>
            <person name="Quesneville H."/>
            <person name="Ram K.R."/>
            <person name="Rand D."/>
            <person name="Rasmussen M.D."/>
            <person name="Reed L.K."/>
            <person name="Reenan R."/>
            <person name="Reily A."/>
            <person name="Remington K.A."/>
            <person name="Rieger T.T."/>
            <person name="Ritchie M.G."/>
            <person name="Robin C."/>
            <person name="Rogers Y.H."/>
            <person name="Rohde C."/>
            <person name="Rozas J."/>
            <person name="Rubenfield M.J."/>
            <person name="Ruiz A."/>
            <person name="Russo S."/>
            <person name="Salzberg S.L."/>
            <person name="Sanchez-Gracia A."/>
            <person name="Saranga D.J."/>
            <person name="Sato H."/>
            <person name="Schaeffer S.W."/>
            <person name="Schatz M.C."/>
            <person name="Schlenke T."/>
            <person name="Schwartz R."/>
            <person name="Segarra C."/>
            <person name="Singh R.S."/>
            <person name="Sirot L."/>
            <person name="Sirota M."/>
            <person name="Sisneros N.B."/>
            <person name="Smith C.D."/>
            <person name="Smith T.F."/>
            <person name="Spieth J."/>
            <person name="Stage D.E."/>
            <person name="Stark A."/>
            <person name="Stephan W."/>
            <person name="Strausberg R.L."/>
            <person name="Strempel S."/>
            <person name="Sturgill D."/>
            <person name="Sutton G."/>
            <person name="Sutton G.G."/>
            <person name="Tao W."/>
            <person name="Teichmann S."/>
            <person name="Tobari Y.N."/>
            <person name="Tomimura Y."/>
            <person name="Tsolas J.M."/>
            <person name="Valente V.L."/>
            <person name="Venter E."/>
            <person name="Venter J.C."/>
            <person name="Vicario S."/>
            <person name="Vieira F.G."/>
            <person name="Vilella A.J."/>
            <person name="Villasante A."/>
            <person name="Walenz B."/>
            <person name="Wang J."/>
            <person name="Wasserman M."/>
            <person name="Watts T."/>
            <person name="Wilson D."/>
            <person name="Wilson R.K."/>
            <person name="Wing R.A."/>
            <person name="Wolfner M.F."/>
            <person name="Wong A."/>
            <person name="Wong G.K."/>
            <person name="Wu C.I."/>
            <person name="Wu G."/>
            <person name="Yamamoto D."/>
            <person name="Yang H.P."/>
            <person name="Yang S.P."/>
            <person name="Yorke J.A."/>
            <person name="Yoshida K."/>
            <person name="Zdobnov E."/>
            <person name="Zhang P."/>
            <person name="Zhang Y."/>
            <person name="Zimin A.V."/>
            <person name="Baldwin J."/>
            <person name="Abdouelleil A."/>
            <person name="Abdulkadir J."/>
            <person name="Abebe A."/>
            <person name="Abera B."/>
            <person name="Abreu J."/>
            <person name="Acer S.C."/>
            <person name="Aftuck L."/>
            <person name="Alexander A."/>
            <person name="An P."/>
            <person name="Anderson E."/>
            <person name="Anderson S."/>
            <person name="Arachi H."/>
            <person name="Azer M."/>
            <person name="Bachantsang P."/>
            <person name="Barry A."/>
            <person name="Bayul T."/>
            <person name="Berlin A."/>
            <person name="Bessette D."/>
            <person name="Bloom T."/>
            <person name="Blye J."/>
            <person name="Boguslavskiy L."/>
            <person name="Bonnet C."/>
            <person name="Boukhgalter B."/>
            <person name="Bourzgui I."/>
            <person name="Brown A."/>
            <person name="Cahill P."/>
            <person name="Channer S."/>
            <person name="Cheshatsang Y."/>
            <person name="Chuda L."/>
            <person name="Citroen M."/>
            <person name="Collymore A."/>
            <person name="Cooke P."/>
            <person name="Costello M."/>
            <person name="D'Aco K."/>
            <person name="Daza R."/>
            <person name="De Haan G."/>
            <person name="DeGray S."/>
            <person name="DeMaso C."/>
            <person name="Dhargay N."/>
            <person name="Dooley K."/>
            <person name="Dooley E."/>
            <person name="Doricent M."/>
            <person name="Dorje P."/>
            <person name="Dorjee K."/>
            <person name="Dupes A."/>
            <person name="Elong R."/>
            <person name="Falk J."/>
            <person name="Farina A."/>
            <person name="Faro S."/>
            <person name="Ferguson D."/>
            <person name="Fisher S."/>
            <person name="Foley C.D."/>
            <person name="Franke A."/>
            <person name="Friedrich D."/>
            <person name="Gadbois L."/>
            <person name="Gearin G."/>
            <person name="Gearin C.R."/>
            <person name="Giannoukos G."/>
            <person name="Goode T."/>
            <person name="Graham J."/>
            <person name="Grandbois E."/>
            <person name="Grewal S."/>
            <person name="Gyaltsen K."/>
            <person name="Hafez N."/>
            <person name="Hagos B."/>
            <person name="Hall J."/>
            <person name="Henson C."/>
            <person name="Hollinger A."/>
            <person name="Honan T."/>
            <person name="Huard M.D."/>
            <person name="Hughes L."/>
            <person name="Hurhula B."/>
            <person name="Husby M.E."/>
            <person name="Kamat A."/>
            <person name="Kanga B."/>
            <person name="Kashin S."/>
            <person name="Khazanovich D."/>
            <person name="Kisner P."/>
            <person name="Lance K."/>
            <person name="Lara M."/>
            <person name="Lee W."/>
            <person name="Lennon N."/>
            <person name="Letendre F."/>
            <person name="LeVine R."/>
            <person name="Lipovsky A."/>
            <person name="Liu X."/>
            <person name="Liu J."/>
            <person name="Liu S."/>
            <person name="Lokyitsang T."/>
            <person name="Lokyitsang Y."/>
            <person name="Lubonja R."/>
            <person name="Lui A."/>
            <person name="MacDonald P."/>
            <person name="Magnisalis V."/>
            <person name="Maru K."/>
            <person name="Matthews C."/>
            <person name="McCusker W."/>
            <person name="McDonough S."/>
            <person name="Mehta T."/>
            <person name="Meldrim J."/>
            <person name="Meneus L."/>
            <person name="Mihai O."/>
            <person name="Mihalev A."/>
            <person name="Mihova T."/>
            <person name="Mittelman R."/>
            <person name="Mlenga V."/>
            <person name="Montmayeur A."/>
            <person name="Mulrain L."/>
            <person name="Navidi A."/>
            <person name="Naylor J."/>
            <person name="Negash T."/>
            <person name="Nguyen T."/>
            <person name="Nguyen N."/>
            <person name="Nicol R."/>
            <person name="Norbu C."/>
            <person name="Norbu N."/>
            <person name="Novod N."/>
            <person name="O'Neill B."/>
            <person name="Osman S."/>
            <person name="Markiewicz E."/>
            <person name="Oyono O.L."/>
            <person name="Patti C."/>
            <person name="Phunkhang P."/>
            <person name="Pierre F."/>
            <person name="Priest M."/>
            <person name="Raghuraman S."/>
            <person name="Rege F."/>
            <person name="Reyes R."/>
            <person name="Rise C."/>
            <person name="Rogov P."/>
            <person name="Ross K."/>
            <person name="Ryan E."/>
            <person name="Settipalli S."/>
            <person name="Shea T."/>
            <person name="Sherpa N."/>
            <person name="Shi L."/>
            <person name="Shih D."/>
            <person name="Sparrow T."/>
            <person name="Spaulding J."/>
            <person name="Stalker J."/>
            <person name="Stange-Thomann N."/>
            <person name="Stavropoulos S."/>
            <person name="Stone C."/>
            <person name="Strader C."/>
            <person name="Tesfaye S."/>
            <person name="Thomson T."/>
            <person name="Thoulutsang Y."/>
            <person name="Thoulutsang D."/>
            <person name="Topham K."/>
            <person name="Topping I."/>
            <person name="Tsamla T."/>
            <person name="Vassiliev H."/>
            <person name="Vo A."/>
            <person name="Wangchuk T."/>
            <person name="Wangdi T."/>
            <person name="Weiand M."/>
            <person name="Wilkinson J."/>
            <person name="Wilson A."/>
            <person name="Yadav S."/>
            <person name="Young G."/>
            <person name="Yu Q."/>
            <person name="Zembek L."/>
            <person name="Zhong D."/>
            <person name="Zimmer A."/>
            <person name="Zwirko Z."/>
            <person name="Jaffe D.B."/>
            <person name="Alvarez P."/>
            <person name="Brockman W."/>
            <person name="Butler J."/>
            <person name="Chin C."/>
            <person name="Gnerre S."/>
            <person name="Grabherr M."/>
            <person name="Kleber M."/>
            <person name="Mauceli E."/>
            <person name="MacCallum I."/>
        </authorList>
    </citation>
    <scope>NUCLEOTIDE SEQUENCE [LARGE SCALE GENOMIC DNA]</scope>
    <source>
        <strain evidence="5">Rob3c / Tucson 14021-0248.25</strain>
    </source>
</reference>
<dbReference type="Gene3D" id="2.30.42.10">
    <property type="match status" value="1"/>
</dbReference>
<feature type="compositionally biased region" description="Basic and acidic residues" evidence="2">
    <location>
        <begin position="1"/>
        <end position="17"/>
    </location>
</feature>
<feature type="region of interest" description="Disordered" evidence="2">
    <location>
        <begin position="343"/>
        <end position="367"/>
    </location>
</feature>
<dbReference type="CDD" id="cd23069">
    <property type="entry name" value="PDZ_ARHGEF11-12-like"/>
    <property type="match status" value="1"/>
</dbReference>
<dbReference type="InterPro" id="IPR036305">
    <property type="entry name" value="RGS_sf"/>
</dbReference>
<gene>
    <name evidence="4" type="primary">Dsec\GM21748</name>
    <name evidence="4" type="ORF">Dsec_GM21748</name>
</gene>
<dbReference type="HOGENOM" id="CLU_332410_0_0_1"/>
<feature type="region of interest" description="Disordered" evidence="2">
    <location>
        <begin position="1"/>
        <end position="251"/>
    </location>
</feature>
<name>B4HMG5_DROSE</name>
<evidence type="ECO:0000259" key="3">
    <source>
        <dbReference type="PROSITE" id="PS50106"/>
    </source>
</evidence>
<dbReference type="GO" id="GO:0005085">
    <property type="term" value="F:guanyl-nucleotide exchange factor activity"/>
    <property type="evidence" value="ECO:0007669"/>
    <property type="project" value="InterPro"/>
</dbReference>
<dbReference type="PANTHER" id="PTHR45872">
    <property type="entry name" value="RHO GUANINE NUCLEOTIDE EXCHANGE FACTOR 2, ISOFORM D"/>
    <property type="match status" value="1"/>
</dbReference>